<evidence type="ECO:0000256" key="5">
    <source>
        <dbReference type="ARBA" id="ARBA00022598"/>
    </source>
</evidence>
<evidence type="ECO:0000313" key="16">
    <source>
        <dbReference type="EMBL" id="CAD9223180.1"/>
    </source>
</evidence>
<dbReference type="InterPro" id="IPR002547">
    <property type="entry name" value="tRNA-bd_dom"/>
</dbReference>
<dbReference type="InterPro" id="IPR014758">
    <property type="entry name" value="Met-tRNA_synth"/>
</dbReference>
<dbReference type="PROSITE" id="PS50886">
    <property type="entry name" value="TRBD"/>
    <property type="match status" value="1"/>
</dbReference>
<dbReference type="Pfam" id="PF19303">
    <property type="entry name" value="Anticodon_3"/>
    <property type="match status" value="1"/>
</dbReference>
<dbReference type="PRINTS" id="PR01041">
    <property type="entry name" value="TRNASYNTHMET"/>
</dbReference>
<dbReference type="PANTHER" id="PTHR45765:SF1">
    <property type="entry name" value="METHIONINE--TRNA LIGASE, CYTOPLASMIC"/>
    <property type="match status" value="1"/>
</dbReference>
<dbReference type="Gene3D" id="3.40.50.620">
    <property type="entry name" value="HUPs"/>
    <property type="match status" value="1"/>
</dbReference>
<dbReference type="GO" id="GO:0004825">
    <property type="term" value="F:methionine-tRNA ligase activity"/>
    <property type="evidence" value="ECO:0007669"/>
    <property type="project" value="UniProtKB-EC"/>
</dbReference>
<evidence type="ECO:0000259" key="15">
    <source>
        <dbReference type="PROSITE" id="PS50886"/>
    </source>
</evidence>
<keyword evidence="4 13" id="KW-0820">tRNA-binding</keyword>
<evidence type="ECO:0000256" key="4">
    <source>
        <dbReference type="ARBA" id="ARBA00022555"/>
    </source>
</evidence>
<dbReference type="HAMAP" id="MF_00098">
    <property type="entry name" value="Met_tRNA_synth_type1"/>
    <property type="match status" value="1"/>
</dbReference>
<keyword evidence="10 14" id="KW-0030">Aminoacyl-tRNA synthetase</keyword>
<dbReference type="Gene3D" id="2.20.28.20">
    <property type="entry name" value="Methionyl-tRNA synthetase, Zn-domain"/>
    <property type="match status" value="1"/>
</dbReference>
<comment type="catalytic activity">
    <reaction evidence="12">
        <text>tRNA(Met) + L-methionine + ATP = L-methionyl-tRNA(Met) + AMP + diphosphate</text>
        <dbReference type="Rhea" id="RHEA:13481"/>
        <dbReference type="Rhea" id="RHEA-COMP:9667"/>
        <dbReference type="Rhea" id="RHEA-COMP:9698"/>
        <dbReference type="ChEBI" id="CHEBI:30616"/>
        <dbReference type="ChEBI" id="CHEBI:33019"/>
        <dbReference type="ChEBI" id="CHEBI:57844"/>
        <dbReference type="ChEBI" id="CHEBI:78442"/>
        <dbReference type="ChEBI" id="CHEBI:78530"/>
        <dbReference type="ChEBI" id="CHEBI:456215"/>
        <dbReference type="EC" id="6.1.1.10"/>
    </reaction>
</comment>
<keyword evidence="9 14" id="KW-0648">Protein biosynthesis</keyword>
<sequence length="765" mass="85393">MSDEEIVGSEKSMKEPVPIRGERNVLVTSALPYVNNVCHLGNLIGAVLSADVFARYLRQVGVNSVFICGTDEYGTATETKAQQEGMTPREICDKYHALHREIYEWFEIEFDHFGRTSTEKQTEITQEIFWDLHRNGFISEGSMEQLRCETCERFLADRYVMGTCPQCGFEDARGDQCDNCGTLLNPTQLINPTCALCKSAPVIRKTNHLFLDLPKLQDPLRDWVRDASVRGQWSSNAIAMTNTWLDRGLEQRCITRDLRWGTPVPLEGYTDKVFYVWFDACIGYLSITAALTEKWREWWQPDEDAAKVELYQFMGKDNIPFHSVVFPSSQIGTGKKWTMVHHLSTTEYLNYESGKFSKSRGVGVFGNDAALTGITVDVWRYYLVINRPEQADSLFTWQDFQTKNNDELLQHLGNFMNRTSSFLKKYFNLRLPKLLLIDFDREFVERINAELREYHSSMQGVGLKAGLKRAMAISKIANQYVQANEPWRLFNTDKERCGSVVALAANMMHLLGVILQPFLGRSFVTKVLKMVGLEYGSNSTRIPTTFMPVLEEDSLMGEPILLYEKISDELISELRAKYGGVDGSAPSAGSGGGGGIAENNVEAFRLDLRVGTIVSVEENEASDKLFNCLVDIGEDTGPRPVVAGLRDTYQADELRGSSCVLVCNLVPATLAGMESRGMILVGEKKDKVRILQAAEATIGDIVTPEGVGDVMTDPPLDRKAFQAASKPLRIGADSVVEYKKTMKLIAGPGAKPVLAQGVPEGGKVK</sequence>
<dbReference type="SUPFAM" id="SSF52374">
    <property type="entry name" value="Nucleotidylyl transferase"/>
    <property type="match status" value="1"/>
</dbReference>
<evidence type="ECO:0000256" key="1">
    <source>
        <dbReference type="ARBA" id="ARBA00004496"/>
    </source>
</evidence>
<dbReference type="InterPro" id="IPR009080">
    <property type="entry name" value="tRNAsynth_Ia_anticodon-bd"/>
</dbReference>
<dbReference type="AlphaFoldDB" id="A0A7S1XA67"/>
<dbReference type="EMBL" id="HBGH01001387">
    <property type="protein sequence ID" value="CAD9223180.1"/>
    <property type="molecule type" value="Transcribed_RNA"/>
</dbReference>
<keyword evidence="5 14" id="KW-0436">Ligase</keyword>
<dbReference type="PANTHER" id="PTHR45765">
    <property type="entry name" value="METHIONINE--TRNA LIGASE"/>
    <property type="match status" value="1"/>
</dbReference>
<gene>
    <name evidence="16" type="ORF">CCAE0312_LOCUS698</name>
</gene>
<dbReference type="InterPro" id="IPR014729">
    <property type="entry name" value="Rossmann-like_a/b/a_fold"/>
</dbReference>
<dbReference type="FunFam" id="2.20.28.20:FF:000001">
    <property type="entry name" value="Methionine--tRNA ligase"/>
    <property type="match status" value="1"/>
</dbReference>
<dbReference type="SUPFAM" id="SSF57770">
    <property type="entry name" value="Methionyl-tRNA synthetase (MetRS), Zn-domain"/>
    <property type="match status" value="1"/>
</dbReference>
<comment type="subcellular location">
    <subcellularLocation>
        <location evidence="1">Cytoplasm</location>
    </subcellularLocation>
</comment>
<organism evidence="16">
    <name type="scientific">Compsopogon caeruleus</name>
    <dbReference type="NCBI Taxonomy" id="31354"/>
    <lineage>
        <taxon>Eukaryota</taxon>
        <taxon>Rhodophyta</taxon>
        <taxon>Compsopogonophyceae</taxon>
        <taxon>Compsopogonales</taxon>
        <taxon>Compsopogonaceae</taxon>
        <taxon>Compsopogon</taxon>
    </lineage>
</organism>
<comment type="similarity">
    <text evidence="14">Belongs to the class-I aminoacyl-tRNA synthetase family.</text>
</comment>
<dbReference type="CDD" id="cd00814">
    <property type="entry name" value="MetRS_core"/>
    <property type="match status" value="1"/>
</dbReference>
<dbReference type="SUPFAM" id="SSF47323">
    <property type="entry name" value="Anticodon-binding domain of a subclass of class I aminoacyl-tRNA synthetases"/>
    <property type="match status" value="1"/>
</dbReference>
<dbReference type="GO" id="GO:0000049">
    <property type="term" value="F:tRNA binding"/>
    <property type="evidence" value="ECO:0007669"/>
    <property type="project" value="UniProtKB-UniRule"/>
</dbReference>
<dbReference type="GO" id="GO:0005524">
    <property type="term" value="F:ATP binding"/>
    <property type="evidence" value="ECO:0007669"/>
    <property type="project" value="UniProtKB-KW"/>
</dbReference>
<dbReference type="InterPro" id="IPR012340">
    <property type="entry name" value="NA-bd_OB-fold"/>
</dbReference>
<dbReference type="NCBIfam" id="TIGR00398">
    <property type="entry name" value="metG"/>
    <property type="match status" value="1"/>
</dbReference>
<keyword evidence="7 14" id="KW-0067">ATP-binding</keyword>
<dbReference type="EC" id="6.1.1.10" evidence="2"/>
<dbReference type="GO" id="GO:0017101">
    <property type="term" value="C:aminoacyl-tRNA synthetase multienzyme complex"/>
    <property type="evidence" value="ECO:0007669"/>
    <property type="project" value="TreeGrafter"/>
</dbReference>
<dbReference type="InterPro" id="IPR023458">
    <property type="entry name" value="Met-tRNA_ligase_1"/>
</dbReference>
<name>A0A7S1XA67_9RHOD</name>
<feature type="domain" description="TRNA-binding" evidence="15">
    <location>
        <begin position="602"/>
        <end position="703"/>
    </location>
</feature>
<keyword evidence="3" id="KW-0963">Cytoplasm</keyword>
<accession>A0A7S1XA67</accession>
<dbReference type="InterPro" id="IPR041872">
    <property type="entry name" value="Anticodon_Met"/>
</dbReference>
<dbReference type="SUPFAM" id="SSF50249">
    <property type="entry name" value="Nucleic acid-binding proteins"/>
    <property type="match status" value="1"/>
</dbReference>
<dbReference type="InterPro" id="IPR033911">
    <property type="entry name" value="MetRS_core"/>
</dbReference>
<evidence type="ECO:0000256" key="3">
    <source>
        <dbReference type="ARBA" id="ARBA00022490"/>
    </source>
</evidence>
<evidence type="ECO:0000256" key="10">
    <source>
        <dbReference type="ARBA" id="ARBA00023146"/>
    </source>
</evidence>
<evidence type="ECO:0000256" key="7">
    <source>
        <dbReference type="ARBA" id="ARBA00022840"/>
    </source>
</evidence>
<dbReference type="Pfam" id="PF01588">
    <property type="entry name" value="tRNA_bind"/>
    <property type="match status" value="1"/>
</dbReference>
<dbReference type="GO" id="GO:0005829">
    <property type="term" value="C:cytosol"/>
    <property type="evidence" value="ECO:0007669"/>
    <property type="project" value="TreeGrafter"/>
</dbReference>
<evidence type="ECO:0000256" key="9">
    <source>
        <dbReference type="ARBA" id="ARBA00022917"/>
    </source>
</evidence>
<dbReference type="Pfam" id="PF09334">
    <property type="entry name" value="tRNA-synt_1g"/>
    <property type="match status" value="1"/>
</dbReference>
<evidence type="ECO:0000256" key="12">
    <source>
        <dbReference type="ARBA" id="ARBA00047364"/>
    </source>
</evidence>
<evidence type="ECO:0000256" key="8">
    <source>
        <dbReference type="ARBA" id="ARBA00022884"/>
    </source>
</evidence>
<keyword evidence="6 14" id="KW-0547">Nucleotide-binding</keyword>
<dbReference type="CDD" id="cd07957">
    <property type="entry name" value="Anticodon_Ia_Met"/>
    <property type="match status" value="1"/>
</dbReference>
<evidence type="ECO:0000256" key="11">
    <source>
        <dbReference type="ARBA" id="ARBA00030904"/>
    </source>
</evidence>
<dbReference type="Gene3D" id="2.40.50.140">
    <property type="entry name" value="Nucleic acid-binding proteins"/>
    <property type="match status" value="1"/>
</dbReference>
<evidence type="ECO:0000256" key="2">
    <source>
        <dbReference type="ARBA" id="ARBA00012838"/>
    </source>
</evidence>
<dbReference type="GO" id="GO:0006431">
    <property type="term" value="P:methionyl-tRNA aminoacylation"/>
    <property type="evidence" value="ECO:0007669"/>
    <property type="project" value="InterPro"/>
</dbReference>
<protein>
    <recommendedName>
        <fullName evidence="2">methionine--tRNA ligase</fullName>
        <ecNumber evidence="2">6.1.1.10</ecNumber>
    </recommendedName>
    <alternativeName>
        <fullName evidence="11">Methionyl-tRNA synthetase</fullName>
    </alternativeName>
</protein>
<evidence type="ECO:0000256" key="13">
    <source>
        <dbReference type="PROSITE-ProRule" id="PRU00209"/>
    </source>
</evidence>
<dbReference type="InterPro" id="IPR015413">
    <property type="entry name" value="Methionyl/Leucyl_tRNA_Synth"/>
</dbReference>
<dbReference type="Gene3D" id="1.10.730.10">
    <property type="entry name" value="Isoleucyl-tRNA Synthetase, Domain 1"/>
    <property type="match status" value="1"/>
</dbReference>
<dbReference type="NCBIfam" id="NF001100">
    <property type="entry name" value="PRK00133.1"/>
    <property type="match status" value="1"/>
</dbReference>
<keyword evidence="8 13" id="KW-0694">RNA-binding</keyword>
<reference evidence="16" key="1">
    <citation type="submission" date="2021-01" db="EMBL/GenBank/DDBJ databases">
        <authorList>
            <person name="Corre E."/>
            <person name="Pelletier E."/>
            <person name="Niang G."/>
            <person name="Scheremetjew M."/>
            <person name="Finn R."/>
            <person name="Kale V."/>
            <person name="Holt S."/>
            <person name="Cochrane G."/>
            <person name="Meng A."/>
            <person name="Brown T."/>
            <person name="Cohen L."/>
        </authorList>
    </citation>
    <scope>NUCLEOTIDE SEQUENCE</scope>
    <source>
        <strain evidence="16">SAG 36.94</strain>
    </source>
</reference>
<dbReference type="InterPro" id="IPR029038">
    <property type="entry name" value="MetRS_Zn"/>
</dbReference>
<proteinExistence type="inferred from homology"/>
<evidence type="ECO:0000256" key="14">
    <source>
        <dbReference type="RuleBase" id="RU363039"/>
    </source>
</evidence>
<evidence type="ECO:0000256" key="6">
    <source>
        <dbReference type="ARBA" id="ARBA00022741"/>
    </source>
</evidence>